<name>A0ABS7VVV4_9HYPH</name>
<keyword evidence="1" id="KW-1133">Transmembrane helix</keyword>
<dbReference type="Proteomes" id="UP000704176">
    <property type="component" value="Unassembled WGS sequence"/>
</dbReference>
<protein>
    <recommendedName>
        <fullName evidence="4">DUF1269 domain-containing protein</fullName>
    </recommendedName>
</protein>
<dbReference type="EMBL" id="JAIRBM010000027">
    <property type="protein sequence ID" value="MBZ6079102.1"/>
    <property type="molecule type" value="Genomic_DNA"/>
</dbReference>
<keyword evidence="3" id="KW-1185">Reference proteome</keyword>
<comment type="caution">
    <text evidence="2">The sequence shown here is derived from an EMBL/GenBank/DDBJ whole genome shotgun (WGS) entry which is preliminary data.</text>
</comment>
<evidence type="ECO:0008006" key="4">
    <source>
        <dbReference type="Google" id="ProtNLM"/>
    </source>
</evidence>
<accession>A0ABS7VVV4</accession>
<keyword evidence="1" id="KW-0472">Membrane</keyword>
<evidence type="ECO:0000313" key="3">
    <source>
        <dbReference type="Proteomes" id="UP000704176"/>
    </source>
</evidence>
<feature type="transmembrane region" description="Helical" evidence="1">
    <location>
        <begin position="78"/>
        <end position="100"/>
    </location>
</feature>
<keyword evidence="1" id="KW-0812">Transmembrane</keyword>
<sequence length="181" mass="18312">MPDGEQERVIGVLPSAEALQATIDRLELAGFDRAQFGVLAPQAAVEVWRRHPTATATDLAQNPAAPTGAYMEPESEGAAAGGLIGSLFYLGAGLAAGGTILTGGSLGVALAGIAAAGGAGGLLGALLAYGFHHEHARSILDQLEHGGLVLWIQPRTAEQLDLAQAELKAAGAREVLTQTGS</sequence>
<evidence type="ECO:0000313" key="2">
    <source>
        <dbReference type="EMBL" id="MBZ6079102.1"/>
    </source>
</evidence>
<gene>
    <name evidence="2" type="ORF">K9B37_22875</name>
</gene>
<feature type="transmembrane region" description="Helical" evidence="1">
    <location>
        <begin position="106"/>
        <end position="129"/>
    </location>
</feature>
<evidence type="ECO:0000256" key="1">
    <source>
        <dbReference type="SAM" id="Phobius"/>
    </source>
</evidence>
<organism evidence="2 3">
    <name type="scientific">Microvirga puerhi</name>
    <dbReference type="NCBI Taxonomy" id="2876078"/>
    <lineage>
        <taxon>Bacteria</taxon>
        <taxon>Pseudomonadati</taxon>
        <taxon>Pseudomonadota</taxon>
        <taxon>Alphaproteobacteria</taxon>
        <taxon>Hyphomicrobiales</taxon>
        <taxon>Methylobacteriaceae</taxon>
        <taxon>Microvirga</taxon>
    </lineage>
</organism>
<proteinExistence type="predicted"/>
<reference evidence="2 3" key="1">
    <citation type="submission" date="2021-09" db="EMBL/GenBank/DDBJ databases">
        <title>The complete genome sequence of a new microorganism.</title>
        <authorList>
            <person name="Zi Z."/>
        </authorList>
    </citation>
    <scope>NUCLEOTIDE SEQUENCE [LARGE SCALE GENOMIC DNA]</scope>
    <source>
        <strain evidence="2 3">WGZ8</strain>
    </source>
</reference>
<dbReference type="RefSeq" id="WP_224315851.1">
    <property type="nucleotide sequence ID" value="NZ_JAIRBM010000027.1"/>
</dbReference>